<reference evidence="1 2" key="1">
    <citation type="journal article" date="2012" name="BMC Genomics">
        <title>Comparative genomics of the white-rot fungi, Phanerochaete carnosa and P. chrysosporium, to elucidate the genetic basis of the distinct wood types they colonize.</title>
        <authorList>
            <person name="Suzuki H."/>
            <person name="MacDonald J."/>
            <person name="Syed K."/>
            <person name="Salamov A."/>
            <person name="Hori C."/>
            <person name="Aerts A."/>
            <person name="Henrissat B."/>
            <person name="Wiebenga A."/>
            <person name="vanKuyk P.A."/>
            <person name="Barry K."/>
            <person name="Lindquist E."/>
            <person name="LaButti K."/>
            <person name="Lapidus A."/>
            <person name="Lucas S."/>
            <person name="Coutinho P."/>
            <person name="Gong Y."/>
            <person name="Samejima M."/>
            <person name="Mahadevan R."/>
            <person name="Abou-Zaid M."/>
            <person name="de Vries R.P."/>
            <person name="Igarashi K."/>
            <person name="Yadav J.S."/>
            <person name="Grigoriev I.V."/>
            <person name="Master E.R."/>
        </authorList>
    </citation>
    <scope>NUCLEOTIDE SEQUENCE [LARGE SCALE GENOMIC DNA]</scope>
    <source>
        <strain evidence="1 2">HHB-10118-sp</strain>
    </source>
</reference>
<dbReference type="HOGENOM" id="CLU_021108_2_0_1"/>
<accession>K5WHR8</accession>
<dbReference type="EMBL" id="JH930469">
    <property type="protein sequence ID" value="EKM58880.1"/>
    <property type="molecule type" value="Genomic_DNA"/>
</dbReference>
<evidence type="ECO:0000313" key="1">
    <source>
        <dbReference type="EMBL" id="EKM58880.1"/>
    </source>
</evidence>
<dbReference type="AlphaFoldDB" id="K5WHR8"/>
<evidence type="ECO:0000313" key="2">
    <source>
        <dbReference type="Proteomes" id="UP000008370"/>
    </source>
</evidence>
<gene>
    <name evidence="1" type="ORF">PHACADRAFT_191194</name>
</gene>
<dbReference type="InParanoid" id="K5WHR8"/>
<protein>
    <submittedName>
        <fullName evidence="1">Uncharacterized protein</fullName>
    </submittedName>
</protein>
<dbReference type="Proteomes" id="UP000008370">
    <property type="component" value="Unassembled WGS sequence"/>
</dbReference>
<sequence length="216" mass="24012">MFCFRRLPSAPDEIYSSNLNTLYLGHALWYPEPHVTGEVQIGDVGFIRCGAFVRLFNLDTSAPEKKVKFWPKPFENFEPLPPDVLQVDTRSSPLVPNHYCSDGVESREIQASADATIGAGVSATLSMEYICKGAQGAVLVLQSKAYDEALFENNNFKTYIIRDHDKWFSYARNNLGQAVQQEDITVVSGWVKTEANWAATAFNNTSSRFGASLKGS</sequence>
<dbReference type="GeneID" id="18910742"/>
<proteinExistence type="predicted"/>
<organism evidence="1 2">
    <name type="scientific">Phanerochaete carnosa (strain HHB-10118-sp)</name>
    <name type="common">White-rot fungus</name>
    <name type="synonym">Peniophora carnosa</name>
    <dbReference type="NCBI Taxonomy" id="650164"/>
    <lineage>
        <taxon>Eukaryota</taxon>
        <taxon>Fungi</taxon>
        <taxon>Dikarya</taxon>
        <taxon>Basidiomycota</taxon>
        <taxon>Agaricomycotina</taxon>
        <taxon>Agaricomycetes</taxon>
        <taxon>Polyporales</taxon>
        <taxon>Phanerochaetaceae</taxon>
        <taxon>Phanerochaete</taxon>
    </lineage>
</organism>
<keyword evidence="2" id="KW-1185">Reference proteome</keyword>
<name>K5WHR8_PHACS</name>
<dbReference type="KEGG" id="pco:PHACADRAFT_191194"/>
<dbReference type="OrthoDB" id="3222453at2759"/>
<dbReference type="RefSeq" id="XP_007391471.1">
    <property type="nucleotide sequence ID" value="XM_007391409.1"/>
</dbReference>